<name>A0ABM4HEH4_ODOVR</name>
<proteinExistence type="predicted"/>
<sequence length="216" mass="23888">MTLSSHGGSSRSQSPETSTWGAEKLCLLSNGGLREGPTQGRRLWEPWLRVMCLFKVPAAQTRSPRMAVPPERAPHRHGLQLPSAQRTSGPPRIPPRMPPRLQPSAQAHCWPPSTQSLPPFQLVAQLDSSPSGLGPVSARWVFAVHVSSYWCGLAGGGRLSPAEKETLPNCVGLCFQQRCGDPPPWLFGRDYAFHIECRRSLLCLNSQRFSPVFVWF</sequence>
<feature type="region of interest" description="Disordered" evidence="1">
    <location>
        <begin position="61"/>
        <end position="96"/>
    </location>
</feature>
<keyword evidence="2" id="KW-1185">Reference proteome</keyword>
<dbReference type="RefSeq" id="XP_070313960.1">
    <property type="nucleotide sequence ID" value="XM_070457859.1"/>
</dbReference>
<evidence type="ECO:0000313" key="2">
    <source>
        <dbReference type="Proteomes" id="UP001652640"/>
    </source>
</evidence>
<gene>
    <name evidence="3" type="primary">LOC139031912</name>
</gene>
<accession>A0ABM4HEH4</accession>
<evidence type="ECO:0000313" key="3">
    <source>
        <dbReference type="RefSeq" id="XP_070313960.1"/>
    </source>
</evidence>
<protein>
    <submittedName>
        <fullName evidence="3">Uncharacterized protein isoform X1</fullName>
    </submittedName>
</protein>
<dbReference type="GeneID" id="139031912"/>
<evidence type="ECO:0000256" key="1">
    <source>
        <dbReference type="SAM" id="MobiDB-lite"/>
    </source>
</evidence>
<organism evidence="2 3">
    <name type="scientific">Odocoileus virginianus</name>
    <name type="common">White-tailed deer</name>
    <dbReference type="NCBI Taxonomy" id="9874"/>
    <lineage>
        <taxon>Eukaryota</taxon>
        <taxon>Metazoa</taxon>
        <taxon>Chordata</taxon>
        <taxon>Craniata</taxon>
        <taxon>Vertebrata</taxon>
        <taxon>Euteleostomi</taxon>
        <taxon>Mammalia</taxon>
        <taxon>Eutheria</taxon>
        <taxon>Laurasiatheria</taxon>
        <taxon>Artiodactyla</taxon>
        <taxon>Ruminantia</taxon>
        <taxon>Pecora</taxon>
        <taxon>Cervidae</taxon>
        <taxon>Odocoileinae</taxon>
        <taxon>Odocoileus</taxon>
    </lineage>
</organism>
<reference evidence="2" key="1">
    <citation type="journal article" date="2022" name="J. Hered.">
        <title>A De Novo Chromosome-Level Genome Assembly of the White-Tailed Deer, Odocoileus Virginianus.</title>
        <authorList>
            <person name="London E.W."/>
            <person name="Roca A.L."/>
            <person name="Novakofski J.E."/>
            <person name="Mateus-Pinilla N.E."/>
        </authorList>
    </citation>
    <scope>NUCLEOTIDE SEQUENCE [LARGE SCALE GENOMIC DNA]</scope>
</reference>
<reference evidence="3" key="2">
    <citation type="submission" date="2025-08" db="UniProtKB">
        <authorList>
            <consortium name="RefSeq"/>
        </authorList>
    </citation>
    <scope>IDENTIFICATION</scope>
    <source>
        <tissue evidence="3">Tongue muscle</tissue>
    </source>
</reference>
<dbReference type="Proteomes" id="UP001652640">
    <property type="component" value="Chromosome 28"/>
</dbReference>